<gene>
    <name evidence="1" type="ORF">SAMN05192534_11030</name>
</gene>
<keyword evidence="1" id="KW-0167">Capsid protein</keyword>
<dbReference type="AlphaFoldDB" id="A0A1G8ER23"/>
<sequence>MGCKKHDSDTGNCVCDAVAAIKEAQDQVDDRVDCRNSCFNNLLSPTNNNNGLDTVPFTLQSKSGGYFFATGALGRDDCFQTVFFRVENIDEKNCCATLSLLRPDADLDFDKCCVDPISLCDVDELERTRYCIEVDLDCFCAIQCLDPNLVGDIDKHKCR</sequence>
<keyword evidence="1" id="KW-0946">Virion</keyword>
<reference evidence="1 2" key="1">
    <citation type="submission" date="2016-10" db="EMBL/GenBank/DDBJ databases">
        <authorList>
            <person name="de Groot N.N."/>
        </authorList>
    </citation>
    <scope>NUCLEOTIDE SEQUENCE [LARGE SCALE GENOMIC DNA]</scope>
    <source>
        <strain evidence="1 2">DSM 21632</strain>
    </source>
</reference>
<dbReference type="EMBL" id="FNDK01000010">
    <property type="protein sequence ID" value="SDH72328.1"/>
    <property type="molecule type" value="Genomic_DNA"/>
</dbReference>
<name>A0A1G8ER23_9BACI</name>
<dbReference type="Pfam" id="PF10612">
    <property type="entry name" value="Spore-coat_CotZ"/>
    <property type="match status" value="1"/>
</dbReference>
<dbReference type="InterPro" id="IPR019593">
    <property type="entry name" value="Spore_coat_protein_Z/Y"/>
</dbReference>
<keyword evidence="2" id="KW-1185">Reference proteome</keyword>
<protein>
    <submittedName>
        <fullName evidence="1">Spore coat protein Y/spore coat protein Z</fullName>
    </submittedName>
</protein>
<dbReference type="RefSeq" id="WP_091273383.1">
    <property type="nucleotide sequence ID" value="NZ_FNDK01000010.1"/>
</dbReference>
<evidence type="ECO:0000313" key="1">
    <source>
        <dbReference type="EMBL" id="SDH72328.1"/>
    </source>
</evidence>
<proteinExistence type="predicted"/>
<accession>A0A1G8ER23</accession>
<dbReference type="Proteomes" id="UP000199163">
    <property type="component" value="Unassembled WGS sequence"/>
</dbReference>
<dbReference type="OrthoDB" id="1655185at2"/>
<organism evidence="1 2">
    <name type="scientific">Alteribacillus persepolensis</name>
    <dbReference type="NCBI Taxonomy" id="568899"/>
    <lineage>
        <taxon>Bacteria</taxon>
        <taxon>Bacillati</taxon>
        <taxon>Bacillota</taxon>
        <taxon>Bacilli</taxon>
        <taxon>Bacillales</taxon>
        <taxon>Bacillaceae</taxon>
        <taxon>Alteribacillus</taxon>
    </lineage>
</organism>
<evidence type="ECO:0000313" key="2">
    <source>
        <dbReference type="Proteomes" id="UP000199163"/>
    </source>
</evidence>
<dbReference type="STRING" id="568899.SAMN05192534_11030"/>